<feature type="compositionally biased region" description="Basic and acidic residues" evidence="1">
    <location>
        <begin position="147"/>
        <end position="160"/>
    </location>
</feature>
<dbReference type="AlphaFoldDB" id="A0A2B7YBJ3"/>
<keyword evidence="3" id="KW-1185">Reference proteome</keyword>
<dbReference type="Proteomes" id="UP000224634">
    <property type="component" value="Unassembled WGS sequence"/>
</dbReference>
<evidence type="ECO:0000313" key="3">
    <source>
        <dbReference type="Proteomes" id="UP000224634"/>
    </source>
</evidence>
<dbReference type="OrthoDB" id="3260716at2759"/>
<organism evidence="2 3">
    <name type="scientific">Polytolypa hystricis (strain UAMH7299)</name>
    <dbReference type="NCBI Taxonomy" id="1447883"/>
    <lineage>
        <taxon>Eukaryota</taxon>
        <taxon>Fungi</taxon>
        <taxon>Dikarya</taxon>
        <taxon>Ascomycota</taxon>
        <taxon>Pezizomycotina</taxon>
        <taxon>Eurotiomycetes</taxon>
        <taxon>Eurotiomycetidae</taxon>
        <taxon>Onygenales</taxon>
        <taxon>Onygenales incertae sedis</taxon>
        <taxon>Polytolypa</taxon>
    </lineage>
</organism>
<proteinExistence type="predicted"/>
<protein>
    <submittedName>
        <fullName evidence="2">Uncharacterized protein</fullName>
    </submittedName>
</protein>
<comment type="caution">
    <text evidence="2">The sequence shown here is derived from an EMBL/GenBank/DDBJ whole genome shotgun (WGS) entry which is preliminary data.</text>
</comment>
<evidence type="ECO:0000313" key="2">
    <source>
        <dbReference type="EMBL" id="PGH21434.1"/>
    </source>
</evidence>
<reference evidence="2 3" key="1">
    <citation type="submission" date="2017-10" db="EMBL/GenBank/DDBJ databases">
        <title>Comparative genomics in systemic dimorphic fungi from Ajellomycetaceae.</title>
        <authorList>
            <person name="Munoz J.F."/>
            <person name="Mcewen J.G."/>
            <person name="Clay O.K."/>
            <person name="Cuomo C.A."/>
        </authorList>
    </citation>
    <scope>NUCLEOTIDE SEQUENCE [LARGE SCALE GENOMIC DNA]</scope>
    <source>
        <strain evidence="2 3">UAMH7299</strain>
    </source>
</reference>
<dbReference type="EMBL" id="PDNA01000035">
    <property type="protein sequence ID" value="PGH21434.1"/>
    <property type="molecule type" value="Genomic_DNA"/>
</dbReference>
<sequence>MSGEGHHHPHHHGHHQEHGAHNIEEMTNQGEFHPGVNRSEPMEKGGHQPGVHSRPADNAPEFHAEEFPRGTAPAGSTFEPNPTGEVPSIPASATLGGATSADVYKGLGKPPLGQSSVEKHHEGRQHRKHEHSGLEGVGAAVDEEDNENRVMRDQMREMRG</sequence>
<name>A0A2B7YBJ3_POLH7</name>
<accession>A0A2B7YBJ3</accession>
<feature type="region of interest" description="Disordered" evidence="1">
    <location>
        <begin position="1"/>
        <end position="160"/>
    </location>
</feature>
<gene>
    <name evidence="2" type="ORF">AJ80_03225</name>
</gene>
<evidence type="ECO:0000256" key="1">
    <source>
        <dbReference type="SAM" id="MobiDB-lite"/>
    </source>
</evidence>